<evidence type="ECO:0000313" key="5">
    <source>
        <dbReference type="Proteomes" id="UP000248161"/>
    </source>
</evidence>
<comment type="catalytic activity">
    <reaction evidence="2">
        <text>a 3'-end 2',3'-cyclophospho-ribonucleotide-RNA + H2O = a 3'-end 2'-phospho-ribonucleotide-RNA + H(+)</text>
        <dbReference type="Rhea" id="RHEA:11828"/>
        <dbReference type="Rhea" id="RHEA-COMP:10464"/>
        <dbReference type="Rhea" id="RHEA-COMP:17353"/>
        <dbReference type="ChEBI" id="CHEBI:15377"/>
        <dbReference type="ChEBI" id="CHEBI:15378"/>
        <dbReference type="ChEBI" id="CHEBI:83064"/>
        <dbReference type="ChEBI" id="CHEBI:173113"/>
        <dbReference type="EC" id="3.1.4.58"/>
    </reaction>
</comment>
<comment type="caution">
    <text evidence="4">The sequence shown here is derived from an EMBL/GenBank/DDBJ whole genome shotgun (WGS) entry which is preliminary data.</text>
</comment>
<comment type="similarity">
    <text evidence="2">Belongs to the 2H phosphoesterase superfamily. ThpR family.</text>
</comment>
<evidence type="ECO:0000256" key="2">
    <source>
        <dbReference type="HAMAP-Rule" id="MF_01940"/>
    </source>
</evidence>
<dbReference type="InterPro" id="IPR014051">
    <property type="entry name" value="Phosphoesterase_HXTX"/>
</dbReference>
<feature type="active site" description="Proton acceptor" evidence="2">
    <location>
        <position position="152"/>
    </location>
</feature>
<dbReference type="AlphaFoldDB" id="A0A2V3HP81"/>
<proteinExistence type="inferred from homology"/>
<dbReference type="Proteomes" id="UP000248161">
    <property type="component" value="Unassembled WGS sequence"/>
</dbReference>
<dbReference type="InterPro" id="IPR009097">
    <property type="entry name" value="Cyclic_Pdiesterase"/>
</dbReference>
<feature type="active site" description="Proton donor" evidence="2">
    <location>
        <position position="66"/>
    </location>
</feature>
<accession>A0A2V3HP81</accession>
<evidence type="ECO:0000259" key="3">
    <source>
        <dbReference type="Pfam" id="PF02834"/>
    </source>
</evidence>
<dbReference type="PANTHER" id="PTHR35561">
    <property type="entry name" value="RNA 2',3'-CYCLIC PHOSPHODIESTERASE"/>
    <property type="match status" value="1"/>
</dbReference>
<reference evidence="4 5" key="1">
    <citation type="journal article" date="2015" name="Nat. Commun.">
        <title>Genomic and transcriptomic evidence for scavenging of diverse organic compounds by widespread deep-sea archaea.</title>
        <authorList>
            <person name="Li M."/>
            <person name="Baker B.J."/>
            <person name="Anantharaman K."/>
            <person name="Jain S."/>
            <person name="Breier J.A."/>
            <person name="Dick G.J."/>
        </authorList>
    </citation>
    <scope>NUCLEOTIDE SEQUENCE [LARGE SCALE GENOMIC DNA]</scope>
    <source>
        <strain evidence="4">Cayman_51_deep</strain>
    </source>
</reference>
<name>A0A2V3HP81_9ARCH</name>
<comment type="function">
    <text evidence="2">Hydrolyzes RNA 2',3'-cyclic phosphodiester to an RNA 2'-phosphomonoester.</text>
</comment>
<sequence>MDINNLVRRLDNSRTVDMALPDAGRYFVALDLPRSAVDLLGAAQEGLRESLAAGARVKWVRPENLHLTLKFLGDRVTCKTAEAVIEALRGAAAGLSAFEVEVVGLSAFPSSRKARVLWAGVSDPEDRLSELHEAVEDALNPLGFDSSDFHAHITLGRVRDRKARPDLTGLLDPMSEKRFGGVDVRGVTLYRSILTPQGPQYEDIAECTLR</sequence>
<feature type="short sequence motif" description="HXTX 1" evidence="2">
    <location>
        <begin position="66"/>
        <end position="69"/>
    </location>
</feature>
<dbReference type="InterPro" id="IPR004175">
    <property type="entry name" value="RNA_CPDase"/>
</dbReference>
<protein>
    <recommendedName>
        <fullName evidence="2">RNA 2',3'-cyclic phosphodiesterase</fullName>
        <shortName evidence="2">RNA 2',3'-CPDase</shortName>
        <ecNumber evidence="2">3.1.4.58</ecNumber>
    </recommendedName>
</protein>
<keyword evidence="1 2" id="KW-0378">Hydrolase</keyword>
<dbReference type="HAMAP" id="MF_01940">
    <property type="entry name" value="RNA_CPDase"/>
    <property type="match status" value="1"/>
</dbReference>
<evidence type="ECO:0000313" key="4">
    <source>
        <dbReference type="EMBL" id="PXF20930.1"/>
    </source>
</evidence>
<dbReference type="SUPFAM" id="SSF55144">
    <property type="entry name" value="LigT-like"/>
    <property type="match status" value="1"/>
</dbReference>
<feature type="short sequence motif" description="HXTX 2" evidence="2">
    <location>
        <begin position="152"/>
        <end position="155"/>
    </location>
</feature>
<feature type="domain" description="Phosphoesterase HXTX" evidence="3">
    <location>
        <begin position="32"/>
        <end position="118"/>
    </location>
</feature>
<dbReference type="Gene3D" id="3.90.1140.10">
    <property type="entry name" value="Cyclic phosphodiesterase"/>
    <property type="match status" value="1"/>
</dbReference>
<gene>
    <name evidence="4" type="primary">thpR</name>
    <name evidence="4" type="ORF">CXX69_06155</name>
</gene>
<dbReference type="EMBL" id="PSPG01000014">
    <property type="protein sequence ID" value="PXF20930.1"/>
    <property type="molecule type" value="Genomic_DNA"/>
</dbReference>
<dbReference type="GO" id="GO:0008664">
    <property type="term" value="F:RNA 2',3'-cyclic 3'-phosphodiesterase activity"/>
    <property type="evidence" value="ECO:0007669"/>
    <property type="project" value="UniProtKB-EC"/>
</dbReference>
<feature type="domain" description="Phosphoesterase HXTX" evidence="3">
    <location>
        <begin position="123"/>
        <end position="201"/>
    </location>
</feature>
<dbReference type="EC" id="3.1.4.58" evidence="2"/>
<organism evidence="4 5">
    <name type="scientific">Candidatus Thalassarchaeum betae</name>
    <dbReference type="NCBI Taxonomy" id="2599289"/>
    <lineage>
        <taxon>Archaea</taxon>
        <taxon>Methanobacteriati</taxon>
        <taxon>Thermoplasmatota</taxon>
        <taxon>Candidatus Poseidoniia</taxon>
        <taxon>Candidatus Poseidoniales</taxon>
        <taxon>Candidatus Thalassarchaeaceae</taxon>
        <taxon>Candidatus Thalassarchaeum</taxon>
    </lineage>
</organism>
<dbReference type="Pfam" id="PF02834">
    <property type="entry name" value="LigT_PEase"/>
    <property type="match status" value="2"/>
</dbReference>
<dbReference type="NCBIfam" id="TIGR02258">
    <property type="entry name" value="2_5_ligase"/>
    <property type="match status" value="1"/>
</dbReference>
<evidence type="ECO:0000256" key="1">
    <source>
        <dbReference type="ARBA" id="ARBA00022801"/>
    </source>
</evidence>
<dbReference type="GO" id="GO:0004113">
    <property type="term" value="F:2',3'-cyclic-nucleotide 3'-phosphodiesterase activity"/>
    <property type="evidence" value="ECO:0007669"/>
    <property type="project" value="InterPro"/>
</dbReference>
<dbReference type="PANTHER" id="PTHR35561:SF1">
    <property type="entry name" value="RNA 2',3'-CYCLIC PHOSPHODIESTERASE"/>
    <property type="match status" value="1"/>
</dbReference>